<dbReference type="AlphaFoldDB" id="A0AAU8RI92"/>
<name>A0AAU8RI92_9FLAO</name>
<proteinExistence type="predicted"/>
<protein>
    <recommendedName>
        <fullName evidence="3">Secreted protein</fullName>
    </recommendedName>
</protein>
<evidence type="ECO:0008006" key="3">
    <source>
        <dbReference type="Google" id="ProtNLM"/>
    </source>
</evidence>
<dbReference type="EMBL" id="CP009976">
    <property type="protein sequence ID" value="AIZ40608.1"/>
    <property type="molecule type" value="Genomic_DNA"/>
</dbReference>
<dbReference type="Proteomes" id="UP000030786">
    <property type="component" value="Chromosome"/>
</dbReference>
<reference evidence="1 2" key="1">
    <citation type="journal article" date="2014" name="Environ. Microbiol.">
        <title>Contrasting genomic patterns and infection strategies of two co-existing Bacteroidetes podovirus genera.</title>
        <authorList>
            <person name="Holmfeldt K."/>
            <person name="Howard-Varona C."/>
            <person name="Solonenko N."/>
            <person name="Sullivan M.B."/>
        </authorList>
    </citation>
    <scope>NUCLEOTIDE SEQUENCE [LARGE SCALE GENOMIC DNA]</scope>
    <source>
        <strain evidence="1 2">18</strain>
    </source>
</reference>
<dbReference type="GeneID" id="78059674"/>
<dbReference type="RefSeq" id="WP_029445012.1">
    <property type="nucleotide sequence ID" value="NZ_CP009976.1"/>
</dbReference>
<organism evidence="1 2">
    <name type="scientific">Cellulophaga baltica 18</name>
    <dbReference type="NCBI Taxonomy" id="1348584"/>
    <lineage>
        <taxon>Bacteria</taxon>
        <taxon>Pseudomonadati</taxon>
        <taxon>Bacteroidota</taxon>
        <taxon>Flavobacteriia</taxon>
        <taxon>Flavobacteriales</taxon>
        <taxon>Flavobacteriaceae</taxon>
        <taxon>Cellulophaga</taxon>
    </lineage>
</organism>
<accession>A0AAU8RI92</accession>
<evidence type="ECO:0000313" key="2">
    <source>
        <dbReference type="Proteomes" id="UP000030786"/>
    </source>
</evidence>
<sequence length="216" mass="23837">MKRLFFFACCSLLFQAGFSQEGVIKAQPIKIESKNPTDLKLIPEQKTNLSLNMPDLLGKQEDSNTKDSLEPKISMLPTKDLVQAGKDLKLNPKFGENSGQSQGKHFPNMYLGDIKNNGKFIGIVCRDHEYVDGDLVSISVNGEVVDPKLFLTGAFKGVNVDLKQGFNRIEFKALNEGSSSPNTAQINVYDDEGKLLYANQWNLSAGSVATFIVTKE</sequence>
<dbReference type="KEGG" id="cbat:M666_02870"/>
<gene>
    <name evidence="1" type="ORF">M666_02870</name>
</gene>
<evidence type="ECO:0000313" key="1">
    <source>
        <dbReference type="EMBL" id="AIZ40608.1"/>
    </source>
</evidence>